<organism evidence="1 2">
    <name type="scientific">Araneus ventricosus</name>
    <name type="common">Orbweaver spider</name>
    <name type="synonym">Epeira ventricosa</name>
    <dbReference type="NCBI Taxonomy" id="182803"/>
    <lineage>
        <taxon>Eukaryota</taxon>
        <taxon>Metazoa</taxon>
        <taxon>Ecdysozoa</taxon>
        <taxon>Arthropoda</taxon>
        <taxon>Chelicerata</taxon>
        <taxon>Arachnida</taxon>
        <taxon>Araneae</taxon>
        <taxon>Araneomorphae</taxon>
        <taxon>Entelegynae</taxon>
        <taxon>Araneoidea</taxon>
        <taxon>Araneidae</taxon>
        <taxon>Araneus</taxon>
    </lineage>
</organism>
<proteinExistence type="predicted"/>
<evidence type="ECO:0000313" key="2">
    <source>
        <dbReference type="Proteomes" id="UP000499080"/>
    </source>
</evidence>
<accession>A0A4Y2CH74</accession>
<dbReference type="Proteomes" id="UP000499080">
    <property type="component" value="Unassembled WGS sequence"/>
</dbReference>
<keyword evidence="2" id="KW-1185">Reference proteome</keyword>
<dbReference type="EMBL" id="BGPR01000187">
    <property type="protein sequence ID" value="GBM03128.1"/>
    <property type="molecule type" value="Genomic_DNA"/>
</dbReference>
<sequence>MSTICHCWDGPTFSKLQHQTRRRIFNVDEFHAYQHHVHDVSLLEWNYQPHIHDVPLLGWIYLLQASTPIFGRDGFHSYQFHVHDVPLFG</sequence>
<name>A0A4Y2CH74_ARAVE</name>
<dbReference type="AlphaFoldDB" id="A0A4Y2CH74"/>
<evidence type="ECO:0000313" key="1">
    <source>
        <dbReference type="EMBL" id="GBM03128.1"/>
    </source>
</evidence>
<reference evidence="1 2" key="1">
    <citation type="journal article" date="2019" name="Sci. Rep.">
        <title>Orb-weaving spider Araneus ventricosus genome elucidates the spidroin gene catalogue.</title>
        <authorList>
            <person name="Kono N."/>
            <person name="Nakamura H."/>
            <person name="Ohtoshi R."/>
            <person name="Moran D.A.P."/>
            <person name="Shinohara A."/>
            <person name="Yoshida Y."/>
            <person name="Fujiwara M."/>
            <person name="Mori M."/>
            <person name="Tomita M."/>
            <person name="Arakawa K."/>
        </authorList>
    </citation>
    <scope>NUCLEOTIDE SEQUENCE [LARGE SCALE GENOMIC DNA]</scope>
</reference>
<comment type="caution">
    <text evidence="1">The sequence shown here is derived from an EMBL/GenBank/DDBJ whole genome shotgun (WGS) entry which is preliminary data.</text>
</comment>
<gene>
    <name evidence="1" type="ORF">AVEN_200819_1</name>
</gene>
<protein>
    <submittedName>
        <fullName evidence="1">Uncharacterized protein</fullName>
    </submittedName>
</protein>